<dbReference type="EMBL" id="REGN01003481">
    <property type="protein sequence ID" value="RNA22366.1"/>
    <property type="molecule type" value="Genomic_DNA"/>
</dbReference>
<sequence length="64" mass="7554">MPSRFVFRTFLIFYFHYLDEELIKIMIQNSFITFLLRHLTCRLSEPITANWPCGAVAADSIELI</sequence>
<keyword evidence="2" id="KW-1185">Reference proteome</keyword>
<protein>
    <submittedName>
        <fullName evidence="1">Uncharacterized protein</fullName>
    </submittedName>
</protein>
<evidence type="ECO:0000313" key="2">
    <source>
        <dbReference type="Proteomes" id="UP000276133"/>
    </source>
</evidence>
<organism evidence="1 2">
    <name type="scientific">Brachionus plicatilis</name>
    <name type="common">Marine rotifer</name>
    <name type="synonym">Brachionus muelleri</name>
    <dbReference type="NCBI Taxonomy" id="10195"/>
    <lineage>
        <taxon>Eukaryota</taxon>
        <taxon>Metazoa</taxon>
        <taxon>Spiralia</taxon>
        <taxon>Gnathifera</taxon>
        <taxon>Rotifera</taxon>
        <taxon>Eurotatoria</taxon>
        <taxon>Monogononta</taxon>
        <taxon>Pseudotrocha</taxon>
        <taxon>Ploima</taxon>
        <taxon>Brachionidae</taxon>
        <taxon>Brachionus</taxon>
    </lineage>
</organism>
<dbReference type="AlphaFoldDB" id="A0A3M7RFN7"/>
<comment type="caution">
    <text evidence="1">The sequence shown here is derived from an EMBL/GenBank/DDBJ whole genome shotgun (WGS) entry which is preliminary data.</text>
</comment>
<name>A0A3M7RFN7_BRAPC</name>
<reference evidence="1 2" key="1">
    <citation type="journal article" date="2018" name="Sci. Rep.">
        <title>Genomic signatures of local adaptation to the degree of environmental predictability in rotifers.</title>
        <authorList>
            <person name="Franch-Gras L."/>
            <person name="Hahn C."/>
            <person name="Garcia-Roger E.M."/>
            <person name="Carmona M.J."/>
            <person name="Serra M."/>
            <person name="Gomez A."/>
        </authorList>
    </citation>
    <scope>NUCLEOTIDE SEQUENCE [LARGE SCALE GENOMIC DNA]</scope>
    <source>
        <strain evidence="1">HYR1</strain>
    </source>
</reference>
<proteinExistence type="predicted"/>
<dbReference type="Proteomes" id="UP000276133">
    <property type="component" value="Unassembled WGS sequence"/>
</dbReference>
<accession>A0A3M7RFN7</accession>
<gene>
    <name evidence="1" type="ORF">BpHYR1_038264</name>
</gene>
<evidence type="ECO:0000313" key="1">
    <source>
        <dbReference type="EMBL" id="RNA22366.1"/>
    </source>
</evidence>